<evidence type="ECO:0000313" key="2">
    <source>
        <dbReference type="Proteomes" id="UP000214618"/>
    </source>
</evidence>
<evidence type="ECO:0000313" key="1">
    <source>
        <dbReference type="EMBL" id="ASS96644.1"/>
    </source>
</evidence>
<accession>A0A223EN75</accession>
<proteinExistence type="predicted"/>
<organism evidence="1 2">
    <name type="scientific">Peribacillus simplex NBRC 15720 = DSM 1321</name>
    <dbReference type="NCBI Taxonomy" id="1349754"/>
    <lineage>
        <taxon>Bacteria</taxon>
        <taxon>Bacillati</taxon>
        <taxon>Bacillota</taxon>
        <taxon>Bacilli</taxon>
        <taxon>Bacillales</taxon>
        <taxon>Bacillaceae</taxon>
        <taxon>Peribacillus</taxon>
    </lineage>
</organism>
<dbReference type="GeneID" id="56475792"/>
<reference evidence="1 2" key="1">
    <citation type="submission" date="2016-10" db="EMBL/GenBank/DDBJ databases">
        <title>The whole genome sequencing and assembly of Bacillus simplex DSM 1321 strain.</title>
        <authorList>
            <person name="Park M.-K."/>
            <person name="Lee Y.-J."/>
            <person name="Yi H."/>
            <person name="Bahn Y.-S."/>
            <person name="Kim J.F."/>
            <person name="Lee D.-W."/>
        </authorList>
    </citation>
    <scope>NUCLEOTIDE SEQUENCE [LARGE SCALE GENOMIC DNA]</scope>
    <source>
        <strain evidence="1 2">DSM 1321</strain>
    </source>
</reference>
<gene>
    <name evidence="1" type="ORF">BS1321_23695</name>
</gene>
<dbReference type="AlphaFoldDB" id="A0A223EN75"/>
<protein>
    <submittedName>
        <fullName evidence="1">Uncharacterized protein</fullName>
    </submittedName>
</protein>
<dbReference type="EMBL" id="CP017704">
    <property type="protein sequence ID" value="ASS96644.1"/>
    <property type="molecule type" value="Genomic_DNA"/>
</dbReference>
<name>A0A223EN75_9BACI</name>
<dbReference type="Proteomes" id="UP000214618">
    <property type="component" value="Chromosome"/>
</dbReference>
<dbReference type="RefSeq" id="WP_063234390.1">
    <property type="nucleotide sequence ID" value="NZ_BCVO01000015.1"/>
</dbReference>
<sequence length="88" mass="10232">MEIQIEVQLFANSAKFLQSGSCSVKITDFRKEPEWTAAITAYEWIQMIKKSVRYPDDFQILSIVYNGENDITDLVRKVRSIIIDDLPF</sequence>
<dbReference type="OrthoDB" id="2906813at2"/>